<dbReference type="EMBL" id="CP003924">
    <property type="protein sequence ID" value="AGS35864.1"/>
    <property type="molecule type" value="Genomic_DNA"/>
</dbReference>
<dbReference type="InterPro" id="IPR000675">
    <property type="entry name" value="Cutinase/axe"/>
</dbReference>
<keyword evidence="2" id="KW-0719">Serine esterase</keyword>
<dbReference type="eggNOG" id="COG4223">
    <property type="taxonomic scope" value="Bacteria"/>
</dbReference>
<name>S5SX94_9CORY</name>
<keyword evidence="3" id="KW-0378">Hydrolase</keyword>
<dbReference type="PANTHER" id="PTHR33630">
    <property type="entry name" value="CUTINASE RV1984C-RELATED-RELATED"/>
    <property type="match status" value="1"/>
</dbReference>
<dbReference type="Proteomes" id="UP000015388">
    <property type="component" value="Chromosome"/>
</dbReference>
<organism evidence="6 7">
    <name type="scientific">Corynebacterium maris DSM 45190</name>
    <dbReference type="NCBI Taxonomy" id="1224163"/>
    <lineage>
        <taxon>Bacteria</taxon>
        <taxon>Bacillati</taxon>
        <taxon>Actinomycetota</taxon>
        <taxon>Actinomycetes</taxon>
        <taxon>Mycobacteriales</taxon>
        <taxon>Corynebacteriaceae</taxon>
        <taxon>Corynebacterium</taxon>
    </lineage>
</organism>
<dbReference type="KEGG" id="cmd:B841_11960"/>
<dbReference type="Pfam" id="PF01083">
    <property type="entry name" value="Cutinase"/>
    <property type="match status" value="1"/>
</dbReference>
<evidence type="ECO:0000313" key="6">
    <source>
        <dbReference type="EMBL" id="AGS35864.1"/>
    </source>
</evidence>
<dbReference type="SUPFAM" id="SSF53474">
    <property type="entry name" value="alpha/beta-Hydrolases"/>
    <property type="match status" value="1"/>
</dbReference>
<evidence type="ECO:0000256" key="5">
    <source>
        <dbReference type="SAM" id="MobiDB-lite"/>
    </source>
</evidence>
<keyword evidence="4" id="KW-1015">Disulfide bond</keyword>
<protein>
    <recommendedName>
        <fullName evidence="8">Carbohydrate esterase</fullName>
    </recommendedName>
</protein>
<dbReference type="Gene3D" id="3.40.50.1820">
    <property type="entry name" value="alpha/beta hydrolase"/>
    <property type="match status" value="1"/>
</dbReference>
<accession>S5SX94</accession>
<dbReference type="STRING" id="1224163.B841_11960"/>
<dbReference type="PANTHER" id="PTHR33630:SF9">
    <property type="entry name" value="CUTINASE 4"/>
    <property type="match status" value="1"/>
</dbReference>
<reference evidence="6 7" key="1">
    <citation type="submission" date="2012-11" db="EMBL/GenBank/DDBJ databases">
        <title>The complete genome sequence of Corynebacterium maris Coryn-1 (=DSM 45190).</title>
        <authorList>
            <person name="Schaffert L."/>
            <person name="Albersmeier A."/>
            <person name="Kalinowski J."/>
            <person name="Ruckert C."/>
        </authorList>
    </citation>
    <scope>NUCLEOTIDE SEQUENCE [LARGE SCALE GENOMIC DNA]</scope>
    <source>
        <strain evidence="7">Coryn-1</strain>
    </source>
</reference>
<evidence type="ECO:0000256" key="3">
    <source>
        <dbReference type="ARBA" id="ARBA00022801"/>
    </source>
</evidence>
<comment type="similarity">
    <text evidence="1">Belongs to the cutinase family.</text>
</comment>
<dbReference type="SMART" id="SM01110">
    <property type="entry name" value="Cutinase"/>
    <property type="match status" value="1"/>
</dbReference>
<evidence type="ECO:0008006" key="8">
    <source>
        <dbReference type="Google" id="ProtNLM"/>
    </source>
</evidence>
<evidence type="ECO:0000313" key="7">
    <source>
        <dbReference type="Proteomes" id="UP000015388"/>
    </source>
</evidence>
<feature type="region of interest" description="Disordered" evidence="5">
    <location>
        <begin position="30"/>
        <end position="53"/>
    </location>
</feature>
<evidence type="ECO:0000256" key="1">
    <source>
        <dbReference type="ARBA" id="ARBA00007534"/>
    </source>
</evidence>
<evidence type="ECO:0000256" key="4">
    <source>
        <dbReference type="ARBA" id="ARBA00023157"/>
    </source>
</evidence>
<evidence type="ECO:0000256" key="2">
    <source>
        <dbReference type="ARBA" id="ARBA00022487"/>
    </source>
</evidence>
<sequence>MLTILAVLAVLVLIVGGAMTWLQTTEDGALPDVPGLTDEASPDDEPPAEPEQPAWCPRVEFISAPGTWESAPDDDPMNPQANPYSFMLSITQPLRDTYEPDDVKVWTLPYTAQFKNINAEHEMSYDESRSEGTSRLNGELGYMNEECPGTDFILAGFSQGAVIVGDVADQIGAGLGPVPADKIRGVALVADGRRENGVGVNPGNPLSGIGAEIALETVSNLVQVVVPGATMRGTRPHGFGELADRTMQFCAPNDSICDAPQDISNALGRALDLAAADGVHAQYASNPNVIPGTTTPEWIVDWSHGLINQ</sequence>
<dbReference type="PATRIC" id="fig|1224163.3.peg.2416"/>
<dbReference type="InterPro" id="IPR029058">
    <property type="entry name" value="AB_hydrolase_fold"/>
</dbReference>
<dbReference type="GO" id="GO:0052689">
    <property type="term" value="F:carboxylic ester hydrolase activity"/>
    <property type="evidence" value="ECO:0007669"/>
    <property type="project" value="UniProtKB-KW"/>
</dbReference>
<dbReference type="HOGENOM" id="CLU_882318_0_0_11"/>
<gene>
    <name evidence="6" type="ORF">B841_11960</name>
</gene>
<dbReference type="AlphaFoldDB" id="S5SX94"/>
<keyword evidence="7" id="KW-1185">Reference proteome</keyword>
<proteinExistence type="inferred from homology"/>